<proteinExistence type="predicted"/>
<reference evidence="2" key="1">
    <citation type="journal article" date="2023" name="Hortic. Res.">
        <title>A chromosome-level phased genome enabling allele-level studies in sweet orange: a case study on citrus Huanglongbing tolerance.</title>
        <authorList>
            <person name="Wu B."/>
            <person name="Yu Q."/>
            <person name="Deng Z."/>
            <person name="Duan Y."/>
            <person name="Luo F."/>
            <person name="Gmitter F. Jr."/>
        </authorList>
    </citation>
    <scope>NUCLEOTIDE SEQUENCE [LARGE SCALE GENOMIC DNA]</scope>
    <source>
        <strain evidence="2">cv. Valencia</strain>
    </source>
</reference>
<protein>
    <submittedName>
        <fullName evidence="1">MADS-box domain-containing protein</fullName>
    </submittedName>
</protein>
<organism evidence="1 2">
    <name type="scientific">Citrus sinensis</name>
    <name type="common">Sweet orange</name>
    <name type="synonym">Citrus aurantium var. sinensis</name>
    <dbReference type="NCBI Taxonomy" id="2711"/>
    <lineage>
        <taxon>Eukaryota</taxon>
        <taxon>Viridiplantae</taxon>
        <taxon>Streptophyta</taxon>
        <taxon>Embryophyta</taxon>
        <taxon>Tracheophyta</taxon>
        <taxon>Spermatophyta</taxon>
        <taxon>Magnoliopsida</taxon>
        <taxon>eudicotyledons</taxon>
        <taxon>Gunneridae</taxon>
        <taxon>Pentapetalae</taxon>
        <taxon>rosids</taxon>
        <taxon>malvids</taxon>
        <taxon>Sapindales</taxon>
        <taxon>Rutaceae</taxon>
        <taxon>Aurantioideae</taxon>
        <taxon>Citrus</taxon>
    </lineage>
</organism>
<evidence type="ECO:0000313" key="2">
    <source>
        <dbReference type="Proteomes" id="UP000829398"/>
    </source>
</evidence>
<keyword evidence="2" id="KW-1185">Reference proteome</keyword>
<accession>A0ACB8KMJ5</accession>
<sequence>MGRVKVQIKRIENTTNRQVTFSKRRNGLVKKAYELSVLCDVDVALIMFSPSGRVSLFSGNKSMEEILARYVNLPEHERGRLPYEFVRDDDPVIALYLQFLQRALGKLRSEANQTYQATSNPTTNTDSHLEEVQQEIVKCKSQIQNMEKRLRIFEEDPSEMTTLYEIKHREQILEETLKQVRIRKHLLEEICNSSSTPATSQAHLPPAETSDHMNGFVTESPNNILEWLPHRDSQVHNLNILDSNGLLPVSDEPQEATEILVPPLNMFRGHNMNIDGQISRRDGLEDDNNDMQRPQFGQVIDVNFSPWTEFYPSGNCPTPADQPRGRALLDLYLSQFTPSTILSTPNDQHPT</sequence>
<gene>
    <name evidence="1" type="ORF">KPL71_015860</name>
</gene>
<dbReference type="EMBL" id="CM039174">
    <property type="protein sequence ID" value="KAH9755677.1"/>
    <property type="molecule type" value="Genomic_DNA"/>
</dbReference>
<name>A0ACB8KMJ5_CITSI</name>
<dbReference type="Proteomes" id="UP000829398">
    <property type="component" value="Chromosome 5"/>
</dbReference>
<evidence type="ECO:0000313" key="1">
    <source>
        <dbReference type="EMBL" id="KAH9755677.1"/>
    </source>
</evidence>
<comment type="caution">
    <text evidence="1">The sequence shown here is derived from an EMBL/GenBank/DDBJ whole genome shotgun (WGS) entry which is preliminary data.</text>
</comment>